<reference evidence="2 3" key="1">
    <citation type="submission" date="2023-01" db="EMBL/GenBank/DDBJ databases">
        <title>Analysis of 21 Apiospora genomes using comparative genomics revels a genus with tremendous synthesis potential of carbohydrate active enzymes and secondary metabolites.</title>
        <authorList>
            <person name="Sorensen T."/>
        </authorList>
    </citation>
    <scope>NUCLEOTIDE SEQUENCE [LARGE SCALE GENOMIC DNA]</scope>
    <source>
        <strain evidence="2 3">CBS 117206</strain>
    </source>
</reference>
<proteinExistence type="predicted"/>
<dbReference type="Proteomes" id="UP001392437">
    <property type="component" value="Unassembled WGS sequence"/>
</dbReference>
<organism evidence="2 3">
    <name type="scientific">Apiospora kogelbergensis</name>
    <dbReference type="NCBI Taxonomy" id="1337665"/>
    <lineage>
        <taxon>Eukaryota</taxon>
        <taxon>Fungi</taxon>
        <taxon>Dikarya</taxon>
        <taxon>Ascomycota</taxon>
        <taxon>Pezizomycotina</taxon>
        <taxon>Sordariomycetes</taxon>
        <taxon>Xylariomycetidae</taxon>
        <taxon>Amphisphaeriales</taxon>
        <taxon>Apiosporaceae</taxon>
        <taxon>Apiospora</taxon>
    </lineage>
</organism>
<feature type="region of interest" description="Disordered" evidence="1">
    <location>
        <begin position="83"/>
        <end position="173"/>
    </location>
</feature>
<name>A0AAW0R9S0_9PEZI</name>
<evidence type="ECO:0000313" key="2">
    <source>
        <dbReference type="EMBL" id="KAK8130521.1"/>
    </source>
</evidence>
<gene>
    <name evidence="2" type="ORF">PG999_002901</name>
</gene>
<evidence type="ECO:0000313" key="3">
    <source>
        <dbReference type="Proteomes" id="UP001392437"/>
    </source>
</evidence>
<feature type="compositionally biased region" description="Acidic residues" evidence="1">
    <location>
        <begin position="150"/>
        <end position="159"/>
    </location>
</feature>
<dbReference type="AlphaFoldDB" id="A0AAW0R9S0"/>
<evidence type="ECO:0000256" key="1">
    <source>
        <dbReference type="SAM" id="MobiDB-lite"/>
    </source>
</evidence>
<dbReference type="EMBL" id="JAQQWP010000002">
    <property type="protein sequence ID" value="KAK8130521.1"/>
    <property type="molecule type" value="Genomic_DNA"/>
</dbReference>
<protein>
    <recommendedName>
        <fullName evidence="4">Myb-like domain-containing protein</fullName>
    </recommendedName>
</protein>
<sequence length="188" mass="20240">MASENDNSGQAEPFEVTGPEATLIMAIMEHMHPNFNVQGWEAIAAKVGLFVATAKQRFGVIKNRYKDVNDGIIPVAPIVKKRKRGAARTAANGGEVDSGESVPAQRAPKSRRRATTVDTEGTVADDSSSASLPLAKGSMAGSRIRIHIPEEEDVADDGDNIPQKLGEDKEKDEVEEAARTLMAMRNSR</sequence>
<keyword evidence="3" id="KW-1185">Reference proteome</keyword>
<accession>A0AAW0R9S0</accession>
<comment type="caution">
    <text evidence="2">The sequence shown here is derived from an EMBL/GenBank/DDBJ whole genome shotgun (WGS) entry which is preliminary data.</text>
</comment>
<evidence type="ECO:0008006" key="4">
    <source>
        <dbReference type="Google" id="ProtNLM"/>
    </source>
</evidence>